<reference evidence="1" key="1">
    <citation type="journal article" date="2019" name="bioRxiv">
        <title>The Genome of the Zebra Mussel, Dreissena polymorpha: A Resource for Invasive Species Research.</title>
        <authorList>
            <person name="McCartney M.A."/>
            <person name="Auch B."/>
            <person name="Kono T."/>
            <person name="Mallez S."/>
            <person name="Zhang Y."/>
            <person name="Obille A."/>
            <person name="Becker A."/>
            <person name="Abrahante J.E."/>
            <person name="Garbe J."/>
            <person name="Badalamenti J.P."/>
            <person name="Herman A."/>
            <person name="Mangelson H."/>
            <person name="Liachko I."/>
            <person name="Sullivan S."/>
            <person name="Sone E.D."/>
            <person name="Koren S."/>
            <person name="Silverstein K.A.T."/>
            <person name="Beckman K.B."/>
            <person name="Gohl D.M."/>
        </authorList>
    </citation>
    <scope>NUCLEOTIDE SEQUENCE</scope>
    <source>
        <strain evidence="1">Duluth1</strain>
        <tissue evidence="1">Whole animal</tissue>
    </source>
</reference>
<dbReference type="EMBL" id="JAIWYP010000005">
    <property type="protein sequence ID" value="KAH3827142.1"/>
    <property type="molecule type" value="Genomic_DNA"/>
</dbReference>
<evidence type="ECO:0000313" key="1">
    <source>
        <dbReference type="EMBL" id="KAH3827142.1"/>
    </source>
</evidence>
<keyword evidence="2" id="KW-1185">Reference proteome</keyword>
<gene>
    <name evidence="1" type="ORF">DPMN_129071</name>
</gene>
<organism evidence="1 2">
    <name type="scientific">Dreissena polymorpha</name>
    <name type="common">Zebra mussel</name>
    <name type="synonym">Mytilus polymorpha</name>
    <dbReference type="NCBI Taxonomy" id="45954"/>
    <lineage>
        <taxon>Eukaryota</taxon>
        <taxon>Metazoa</taxon>
        <taxon>Spiralia</taxon>
        <taxon>Lophotrochozoa</taxon>
        <taxon>Mollusca</taxon>
        <taxon>Bivalvia</taxon>
        <taxon>Autobranchia</taxon>
        <taxon>Heteroconchia</taxon>
        <taxon>Euheterodonta</taxon>
        <taxon>Imparidentia</taxon>
        <taxon>Neoheterodontei</taxon>
        <taxon>Myida</taxon>
        <taxon>Dreissenoidea</taxon>
        <taxon>Dreissenidae</taxon>
        <taxon>Dreissena</taxon>
    </lineage>
</organism>
<protein>
    <submittedName>
        <fullName evidence="1">Uncharacterized protein</fullName>
    </submittedName>
</protein>
<comment type="caution">
    <text evidence="1">The sequence shown here is derived from an EMBL/GenBank/DDBJ whole genome shotgun (WGS) entry which is preliminary data.</text>
</comment>
<proteinExistence type="predicted"/>
<dbReference type="Proteomes" id="UP000828390">
    <property type="component" value="Unassembled WGS sequence"/>
</dbReference>
<name>A0A9D4H2G0_DREPO</name>
<reference evidence="1" key="2">
    <citation type="submission" date="2020-11" db="EMBL/GenBank/DDBJ databases">
        <authorList>
            <person name="McCartney M.A."/>
            <person name="Auch B."/>
            <person name="Kono T."/>
            <person name="Mallez S."/>
            <person name="Becker A."/>
            <person name="Gohl D.M."/>
            <person name="Silverstein K.A.T."/>
            <person name="Koren S."/>
            <person name="Bechman K.B."/>
            <person name="Herman A."/>
            <person name="Abrahante J.E."/>
            <person name="Garbe J."/>
        </authorList>
    </citation>
    <scope>NUCLEOTIDE SEQUENCE</scope>
    <source>
        <strain evidence="1">Duluth1</strain>
        <tissue evidence="1">Whole animal</tissue>
    </source>
</reference>
<sequence>MKYRRSSRFSRCMYGLSRPHSCRPEPQNGFLSTLSVLSTAVLQNFHYLHRATPSKSWPVSLPKVRHALPLR</sequence>
<evidence type="ECO:0000313" key="2">
    <source>
        <dbReference type="Proteomes" id="UP000828390"/>
    </source>
</evidence>
<dbReference type="AlphaFoldDB" id="A0A9D4H2G0"/>
<accession>A0A9D4H2G0</accession>